<dbReference type="SUPFAM" id="SSF46955">
    <property type="entry name" value="Putative DNA-binding domain"/>
    <property type="match status" value="1"/>
</dbReference>
<sequence length="94" mass="11258">MSVQAISYKDKKVISIGDVSKITGITERQIRYYEERELIFPKRTERGTRKYSFGDIERLMDIIEKREDGVQTFEIRQDLLKKERRLDGKKFQVI</sequence>
<dbReference type="PANTHER" id="PTHR30204:SF65">
    <property type="entry name" value="HTH-TYPE TRANSCRIPTIONAL REGULATOR TNRA"/>
    <property type="match status" value="1"/>
</dbReference>
<comment type="caution">
    <text evidence="6">The sequence shown here is derived from an EMBL/GenBank/DDBJ whole genome shotgun (WGS) entry which is preliminary data.</text>
</comment>
<dbReference type="InterPro" id="IPR009061">
    <property type="entry name" value="DNA-bd_dom_put_sf"/>
</dbReference>
<organism evidence="6 7">
    <name type="scientific">Ectobacillus funiculus</name>
    <dbReference type="NCBI Taxonomy" id="137993"/>
    <lineage>
        <taxon>Bacteria</taxon>
        <taxon>Bacillati</taxon>
        <taxon>Bacillota</taxon>
        <taxon>Bacilli</taxon>
        <taxon>Bacillales</taxon>
        <taxon>Bacillaceae</taxon>
        <taxon>Ectobacillus</taxon>
    </lineage>
</organism>
<reference evidence="6 7" key="1">
    <citation type="submission" date="2024-09" db="EMBL/GenBank/DDBJ databases">
        <authorList>
            <person name="Sun Q."/>
            <person name="Mori K."/>
        </authorList>
    </citation>
    <scope>NUCLEOTIDE SEQUENCE [LARGE SCALE GENOMIC DNA]</scope>
    <source>
        <strain evidence="6 7">JCM 11201</strain>
    </source>
</reference>
<name>A0ABV5WCB3_9BACI</name>
<evidence type="ECO:0000313" key="7">
    <source>
        <dbReference type="Proteomes" id="UP001589609"/>
    </source>
</evidence>
<dbReference type="InterPro" id="IPR000551">
    <property type="entry name" value="MerR-type_HTH_dom"/>
</dbReference>
<keyword evidence="1" id="KW-0678">Repressor</keyword>
<keyword evidence="4" id="KW-0804">Transcription</keyword>
<dbReference type="Gene3D" id="1.10.1660.10">
    <property type="match status" value="1"/>
</dbReference>
<evidence type="ECO:0000256" key="2">
    <source>
        <dbReference type="ARBA" id="ARBA00023015"/>
    </source>
</evidence>
<evidence type="ECO:0000256" key="1">
    <source>
        <dbReference type="ARBA" id="ARBA00022491"/>
    </source>
</evidence>
<proteinExistence type="predicted"/>
<keyword evidence="7" id="KW-1185">Reference proteome</keyword>
<evidence type="ECO:0000259" key="5">
    <source>
        <dbReference type="PROSITE" id="PS50937"/>
    </source>
</evidence>
<dbReference type="SMART" id="SM00422">
    <property type="entry name" value="HTH_MERR"/>
    <property type="match status" value="1"/>
</dbReference>
<gene>
    <name evidence="6" type="ORF">ACFFMS_06820</name>
</gene>
<dbReference type="PANTHER" id="PTHR30204">
    <property type="entry name" value="REDOX-CYCLING DRUG-SENSING TRANSCRIPTIONAL ACTIVATOR SOXR"/>
    <property type="match status" value="1"/>
</dbReference>
<keyword evidence="3" id="KW-0238">DNA-binding</keyword>
<evidence type="ECO:0000256" key="3">
    <source>
        <dbReference type="ARBA" id="ARBA00023125"/>
    </source>
</evidence>
<evidence type="ECO:0000313" key="6">
    <source>
        <dbReference type="EMBL" id="MFB9758234.1"/>
    </source>
</evidence>
<dbReference type="Pfam" id="PF13411">
    <property type="entry name" value="MerR_1"/>
    <property type="match status" value="1"/>
</dbReference>
<evidence type="ECO:0000256" key="4">
    <source>
        <dbReference type="ARBA" id="ARBA00023163"/>
    </source>
</evidence>
<dbReference type="PROSITE" id="PS50937">
    <property type="entry name" value="HTH_MERR_2"/>
    <property type="match status" value="1"/>
</dbReference>
<dbReference type="EMBL" id="JBHMAF010000023">
    <property type="protein sequence ID" value="MFB9758234.1"/>
    <property type="molecule type" value="Genomic_DNA"/>
</dbReference>
<dbReference type="RefSeq" id="WP_129725840.1">
    <property type="nucleotide sequence ID" value="NZ_JAPCYI010000001.1"/>
</dbReference>
<feature type="domain" description="HTH merR-type" evidence="5">
    <location>
        <begin position="13"/>
        <end position="81"/>
    </location>
</feature>
<protein>
    <submittedName>
        <fullName evidence="6">MerR family transcriptional regulator</fullName>
    </submittedName>
</protein>
<dbReference type="Proteomes" id="UP001589609">
    <property type="component" value="Unassembled WGS sequence"/>
</dbReference>
<keyword evidence="2" id="KW-0805">Transcription regulation</keyword>
<accession>A0ABV5WCB3</accession>
<dbReference type="InterPro" id="IPR047057">
    <property type="entry name" value="MerR_fam"/>
</dbReference>